<evidence type="ECO:0000313" key="1">
    <source>
        <dbReference type="EMBL" id="KAG5459599.1"/>
    </source>
</evidence>
<comment type="caution">
    <text evidence="1">The sequence shown here is derived from an EMBL/GenBank/DDBJ whole genome shotgun (WGS) entry which is preliminary data.</text>
</comment>
<dbReference type="OrthoDB" id="100208at2759"/>
<dbReference type="AlphaFoldDB" id="A0A8H7ZU92"/>
<protein>
    <submittedName>
        <fullName evidence="1">Uncharacterized protein</fullName>
    </submittedName>
</protein>
<gene>
    <name evidence="1" type="ORF">BJ554DRAFT_8459</name>
</gene>
<keyword evidence="2" id="KW-1185">Reference proteome</keyword>
<proteinExistence type="predicted"/>
<reference evidence="1 2" key="1">
    <citation type="journal article" name="Sci. Rep.">
        <title>Genome-scale phylogenetic analyses confirm Olpidium as the closest living zoosporic fungus to the non-flagellated, terrestrial fungi.</title>
        <authorList>
            <person name="Chang Y."/>
            <person name="Rochon D."/>
            <person name="Sekimoto S."/>
            <person name="Wang Y."/>
            <person name="Chovatia M."/>
            <person name="Sandor L."/>
            <person name="Salamov A."/>
            <person name="Grigoriev I.V."/>
            <person name="Stajich J.E."/>
            <person name="Spatafora J.W."/>
        </authorList>
    </citation>
    <scope>NUCLEOTIDE SEQUENCE [LARGE SCALE GENOMIC DNA]</scope>
    <source>
        <strain evidence="1">S191</strain>
    </source>
</reference>
<organism evidence="1 2">
    <name type="scientific">Olpidium bornovanus</name>
    <dbReference type="NCBI Taxonomy" id="278681"/>
    <lineage>
        <taxon>Eukaryota</taxon>
        <taxon>Fungi</taxon>
        <taxon>Fungi incertae sedis</taxon>
        <taxon>Olpidiomycota</taxon>
        <taxon>Olpidiomycotina</taxon>
        <taxon>Olpidiomycetes</taxon>
        <taxon>Olpidiales</taxon>
        <taxon>Olpidiaceae</taxon>
        <taxon>Olpidium</taxon>
    </lineage>
</organism>
<name>A0A8H7ZU92_9FUNG</name>
<accession>A0A8H7ZU92</accession>
<dbReference type="EMBL" id="JAEFCI010006568">
    <property type="protein sequence ID" value="KAG5459599.1"/>
    <property type="molecule type" value="Genomic_DNA"/>
</dbReference>
<sequence length="107" mass="12387">MWGSNEERKEFRKKADAMCIFFGSPSLFWTFTRNPDSSLLVAFWLGEELPNGPLSCIDQATPENMPPPPHQMRVVAGDPVLQAQYYWHCVEVLIEILFGWDMKKNRP</sequence>
<dbReference type="Proteomes" id="UP000673691">
    <property type="component" value="Unassembled WGS sequence"/>
</dbReference>
<evidence type="ECO:0000313" key="2">
    <source>
        <dbReference type="Proteomes" id="UP000673691"/>
    </source>
</evidence>